<evidence type="ECO:0000313" key="8">
    <source>
        <dbReference type="Proteomes" id="UP000562352"/>
    </source>
</evidence>
<dbReference type="PANTHER" id="PTHR42973:SF39">
    <property type="entry name" value="FAD-BINDING PCMH-TYPE DOMAIN-CONTAINING PROTEIN"/>
    <property type="match status" value="1"/>
</dbReference>
<accession>A0A841CX65</accession>
<dbReference type="EMBL" id="JACHJJ010000004">
    <property type="protein sequence ID" value="MBB5962511.1"/>
    <property type="molecule type" value="Genomic_DNA"/>
</dbReference>
<comment type="cofactor">
    <cofactor evidence="1">
        <name>FAD</name>
        <dbReference type="ChEBI" id="CHEBI:57692"/>
    </cofactor>
</comment>
<dbReference type="Gene3D" id="3.30.43.10">
    <property type="entry name" value="Uridine Diphospho-n-acetylenolpyruvylglucosamine Reductase, domain 2"/>
    <property type="match status" value="1"/>
</dbReference>
<evidence type="ECO:0000259" key="6">
    <source>
        <dbReference type="PROSITE" id="PS51387"/>
    </source>
</evidence>
<keyword evidence="5" id="KW-0560">Oxidoreductase</keyword>
<dbReference type="PANTHER" id="PTHR42973">
    <property type="entry name" value="BINDING OXIDOREDUCTASE, PUTATIVE (AFU_ORTHOLOGUE AFUA_1G17690)-RELATED"/>
    <property type="match status" value="1"/>
</dbReference>
<dbReference type="InterPro" id="IPR012951">
    <property type="entry name" value="BBE"/>
</dbReference>
<feature type="domain" description="FAD-binding PCMH-type" evidence="6">
    <location>
        <begin position="26"/>
        <end position="190"/>
    </location>
</feature>
<dbReference type="Proteomes" id="UP000562352">
    <property type="component" value="Unassembled WGS sequence"/>
</dbReference>
<dbReference type="AlphaFoldDB" id="A0A841CX65"/>
<dbReference type="Gene3D" id="3.30.465.10">
    <property type="match status" value="1"/>
</dbReference>
<name>A0A841CX65_PLAVE</name>
<dbReference type="PROSITE" id="PS51387">
    <property type="entry name" value="FAD_PCMH"/>
    <property type="match status" value="1"/>
</dbReference>
<dbReference type="RefSeq" id="WP_184940005.1">
    <property type="nucleotide sequence ID" value="NZ_BAAAWZ010000001.1"/>
</dbReference>
<dbReference type="InterPro" id="IPR016169">
    <property type="entry name" value="FAD-bd_PCMH_sub2"/>
</dbReference>
<dbReference type="Pfam" id="PF01565">
    <property type="entry name" value="FAD_binding_4"/>
    <property type="match status" value="1"/>
</dbReference>
<keyword evidence="3" id="KW-0285">Flavoprotein</keyword>
<evidence type="ECO:0000256" key="4">
    <source>
        <dbReference type="ARBA" id="ARBA00022827"/>
    </source>
</evidence>
<evidence type="ECO:0000256" key="3">
    <source>
        <dbReference type="ARBA" id="ARBA00022630"/>
    </source>
</evidence>
<comment type="similarity">
    <text evidence="2">Belongs to the oxygen-dependent FAD-linked oxidoreductase family.</text>
</comment>
<dbReference type="Gene3D" id="3.40.462.20">
    <property type="match status" value="1"/>
</dbReference>
<comment type="caution">
    <text evidence="7">The sequence shown here is derived from an EMBL/GenBank/DDBJ whole genome shotgun (WGS) entry which is preliminary data.</text>
</comment>
<proteinExistence type="inferred from homology"/>
<dbReference type="InterPro" id="IPR006094">
    <property type="entry name" value="Oxid_FAD_bind_N"/>
</dbReference>
<protein>
    <submittedName>
        <fullName evidence="7">FAD/FMN-containing dehydrogenase</fullName>
    </submittedName>
</protein>
<evidence type="ECO:0000256" key="2">
    <source>
        <dbReference type="ARBA" id="ARBA00005466"/>
    </source>
</evidence>
<evidence type="ECO:0000256" key="1">
    <source>
        <dbReference type="ARBA" id="ARBA00001974"/>
    </source>
</evidence>
<dbReference type="InterPro" id="IPR036318">
    <property type="entry name" value="FAD-bd_PCMH-like_sf"/>
</dbReference>
<dbReference type="InterPro" id="IPR050416">
    <property type="entry name" value="FAD-linked_Oxidoreductase"/>
</dbReference>
<dbReference type="SUPFAM" id="SSF56176">
    <property type="entry name" value="FAD-binding/transporter-associated domain-like"/>
    <property type="match status" value="1"/>
</dbReference>
<dbReference type="InterPro" id="IPR016167">
    <property type="entry name" value="FAD-bd_PCMH_sub1"/>
</dbReference>
<keyword evidence="8" id="KW-1185">Reference proteome</keyword>
<evidence type="ECO:0000256" key="5">
    <source>
        <dbReference type="ARBA" id="ARBA00023002"/>
    </source>
</evidence>
<sequence>MTGPRLIRPDEPGYQARRKAFLGTLTEELPAAVACCASEADVVDALELARARGLPFALRGGGHSFAEHSSTTGLLVDLGAMKTIEAGAESVRVGPGVQIGELARHLAARGRMVPCGWCPTVGVTGAVLGGGYGPFSRLYGLGADHLLAARVVLADGRSVEAGDDLLWALRGAGGGNFGVVTQLTLRTRPIVPVTAVQAVCGFDRAADLVDAWQHWAPDAPDEVNLEIAVVSGDEPEEPPYAVLFGIVAGAEERARKLVGDLAPLDRVRLTRLEGAAAACHHAYADGGEGAVTELPYGERPGLRLNKSGFFDGHLPRPAIEDLLGRLAADRVRGEIRDLEFVPWAGAIARVAPDASAFVHRAPRFLLKQSVQVGFRAADGRRRDAHAWLRRSWARLSPWASGAVYPNYPDADLEDWAQAYYGGNLPRLREVKAAYDPGGLFRFAQSLR</sequence>
<evidence type="ECO:0000313" key="7">
    <source>
        <dbReference type="EMBL" id="MBB5962511.1"/>
    </source>
</evidence>
<keyword evidence="4" id="KW-0274">FAD</keyword>
<dbReference type="GO" id="GO:0016491">
    <property type="term" value="F:oxidoreductase activity"/>
    <property type="evidence" value="ECO:0007669"/>
    <property type="project" value="UniProtKB-KW"/>
</dbReference>
<dbReference type="Pfam" id="PF08031">
    <property type="entry name" value="BBE"/>
    <property type="match status" value="1"/>
</dbReference>
<dbReference type="InterPro" id="IPR016166">
    <property type="entry name" value="FAD-bd_PCMH"/>
</dbReference>
<organism evidence="7 8">
    <name type="scientific">Planomonospora venezuelensis</name>
    <dbReference type="NCBI Taxonomy" id="1999"/>
    <lineage>
        <taxon>Bacteria</taxon>
        <taxon>Bacillati</taxon>
        <taxon>Actinomycetota</taxon>
        <taxon>Actinomycetes</taxon>
        <taxon>Streptosporangiales</taxon>
        <taxon>Streptosporangiaceae</taxon>
        <taxon>Planomonospora</taxon>
    </lineage>
</organism>
<dbReference type="GO" id="GO:0071949">
    <property type="term" value="F:FAD binding"/>
    <property type="evidence" value="ECO:0007669"/>
    <property type="project" value="InterPro"/>
</dbReference>
<gene>
    <name evidence="7" type="ORF">FHS22_001772</name>
</gene>
<reference evidence="7 8" key="1">
    <citation type="submission" date="2020-08" db="EMBL/GenBank/DDBJ databases">
        <title>Genomic Encyclopedia of Type Strains, Phase III (KMG-III): the genomes of soil and plant-associated and newly described type strains.</title>
        <authorList>
            <person name="Whitman W."/>
        </authorList>
    </citation>
    <scope>NUCLEOTIDE SEQUENCE [LARGE SCALE GENOMIC DNA]</scope>
    <source>
        <strain evidence="7 8">CECT 3303</strain>
    </source>
</reference>